<keyword evidence="2" id="KW-1185">Reference proteome</keyword>
<sequence length="80" mass="9375">MYLNGLKCTVKKLSLSHYVGGEAERQKQRKPMAKWRGNVAQKFLWSRMVFSEMIVIMPESVRICQPEGRLFLNENGEDRE</sequence>
<reference evidence="1 2" key="1">
    <citation type="journal article" date="2020" name="BMC Genomics">
        <title>Intraspecific diversification of the crop wild relative Brassica cretica Lam. using demographic model selection.</title>
        <authorList>
            <person name="Kioukis A."/>
            <person name="Michalopoulou V.A."/>
            <person name="Briers L."/>
            <person name="Pirintsos S."/>
            <person name="Studholme D.J."/>
            <person name="Pavlidis P."/>
            <person name="Sarris P.F."/>
        </authorList>
    </citation>
    <scope>NUCLEOTIDE SEQUENCE [LARGE SCALE GENOMIC DNA]</scope>
    <source>
        <strain evidence="2">cv. PFS-1207/04</strain>
    </source>
</reference>
<evidence type="ECO:0000313" key="1">
    <source>
        <dbReference type="EMBL" id="KAF3569303.1"/>
    </source>
</evidence>
<name>A0ABQ7DAA2_BRACR</name>
<organism evidence="1 2">
    <name type="scientific">Brassica cretica</name>
    <name type="common">Mustard</name>
    <dbReference type="NCBI Taxonomy" id="69181"/>
    <lineage>
        <taxon>Eukaryota</taxon>
        <taxon>Viridiplantae</taxon>
        <taxon>Streptophyta</taxon>
        <taxon>Embryophyta</taxon>
        <taxon>Tracheophyta</taxon>
        <taxon>Spermatophyta</taxon>
        <taxon>Magnoliopsida</taxon>
        <taxon>eudicotyledons</taxon>
        <taxon>Gunneridae</taxon>
        <taxon>Pentapetalae</taxon>
        <taxon>rosids</taxon>
        <taxon>malvids</taxon>
        <taxon>Brassicales</taxon>
        <taxon>Brassicaceae</taxon>
        <taxon>Brassiceae</taxon>
        <taxon>Brassica</taxon>
    </lineage>
</organism>
<accession>A0ABQ7DAA2</accession>
<dbReference type="Proteomes" id="UP000266723">
    <property type="component" value="Unassembled WGS sequence"/>
</dbReference>
<gene>
    <name evidence="1" type="ORF">DY000_02019578</name>
</gene>
<dbReference type="EMBL" id="QGKV02000759">
    <property type="protein sequence ID" value="KAF3569303.1"/>
    <property type="molecule type" value="Genomic_DNA"/>
</dbReference>
<comment type="caution">
    <text evidence="1">The sequence shown here is derived from an EMBL/GenBank/DDBJ whole genome shotgun (WGS) entry which is preliminary data.</text>
</comment>
<protein>
    <submittedName>
        <fullName evidence="1">Uncharacterized protein</fullName>
    </submittedName>
</protein>
<proteinExistence type="predicted"/>
<evidence type="ECO:0000313" key="2">
    <source>
        <dbReference type="Proteomes" id="UP000266723"/>
    </source>
</evidence>